<dbReference type="Proteomes" id="UP001152300">
    <property type="component" value="Unassembled WGS sequence"/>
</dbReference>
<dbReference type="OrthoDB" id="1022638at2759"/>
<evidence type="ECO:0000313" key="2">
    <source>
        <dbReference type="EMBL" id="KAJ8071945.1"/>
    </source>
</evidence>
<dbReference type="EMBL" id="JAPEIS010000001">
    <property type="protein sequence ID" value="KAJ8071945.1"/>
    <property type="molecule type" value="Genomic_DNA"/>
</dbReference>
<dbReference type="SUPFAM" id="SSF54695">
    <property type="entry name" value="POZ domain"/>
    <property type="match status" value="1"/>
</dbReference>
<sequence>MAWMRIFKRKQKLPKVGEAPAIQVSIAKASAAKKDSKTVSEVEQFAGATMVDIHVGTDENSAHFKLHKSILCTKVPYFEKMFNRRFLEGTTNSATLPEDDPELFNILVSWIYSGQIPALHNRPEDDLEWLAWDFYVLADEFYLPDLMDQTLDVCLISMSKGNWMPRVGVLQRMHDCSIRKSSGMFRLVAAFVCYILCTYRATKDEEDWPTRELHTILGNNEDL</sequence>
<dbReference type="CDD" id="cd18186">
    <property type="entry name" value="BTB_POZ_ZBTB_KLHL-like"/>
    <property type="match status" value="1"/>
</dbReference>
<reference evidence="2" key="1">
    <citation type="submission" date="2022-11" db="EMBL/GenBank/DDBJ databases">
        <title>Genome Resource of Sclerotinia nivalis Strain SnTB1, a Plant Pathogen Isolated from American Ginseng.</title>
        <authorList>
            <person name="Fan S."/>
        </authorList>
    </citation>
    <scope>NUCLEOTIDE SEQUENCE</scope>
    <source>
        <strain evidence="2">SnTB1</strain>
    </source>
</reference>
<dbReference type="Pfam" id="PF00651">
    <property type="entry name" value="BTB"/>
    <property type="match status" value="1"/>
</dbReference>
<evidence type="ECO:0000313" key="3">
    <source>
        <dbReference type="Proteomes" id="UP001152300"/>
    </source>
</evidence>
<keyword evidence="3" id="KW-1185">Reference proteome</keyword>
<dbReference type="Gene3D" id="3.30.710.10">
    <property type="entry name" value="Potassium Channel Kv1.1, Chain A"/>
    <property type="match status" value="1"/>
</dbReference>
<dbReference type="PROSITE" id="PS50097">
    <property type="entry name" value="BTB"/>
    <property type="match status" value="1"/>
</dbReference>
<name>A0A9X0AZQ3_9HELO</name>
<accession>A0A9X0AZQ3</accession>
<gene>
    <name evidence="2" type="ORF">OCU04_002249</name>
</gene>
<protein>
    <recommendedName>
        <fullName evidence="1">BTB domain-containing protein</fullName>
    </recommendedName>
</protein>
<evidence type="ECO:0000259" key="1">
    <source>
        <dbReference type="PROSITE" id="PS50097"/>
    </source>
</evidence>
<dbReference type="InterPro" id="IPR011333">
    <property type="entry name" value="SKP1/BTB/POZ_sf"/>
</dbReference>
<dbReference type="PANTHER" id="PTHR47843">
    <property type="entry name" value="BTB DOMAIN-CONTAINING PROTEIN-RELATED"/>
    <property type="match status" value="1"/>
</dbReference>
<dbReference type="PANTHER" id="PTHR47843:SF2">
    <property type="entry name" value="BTB DOMAIN-CONTAINING PROTEIN"/>
    <property type="match status" value="1"/>
</dbReference>
<dbReference type="AlphaFoldDB" id="A0A9X0AZQ3"/>
<comment type="caution">
    <text evidence="2">The sequence shown here is derived from an EMBL/GenBank/DDBJ whole genome shotgun (WGS) entry which is preliminary data.</text>
</comment>
<feature type="domain" description="BTB" evidence="1">
    <location>
        <begin position="51"/>
        <end position="120"/>
    </location>
</feature>
<dbReference type="InterPro" id="IPR000210">
    <property type="entry name" value="BTB/POZ_dom"/>
</dbReference>
<proteinExistence type="predicted"/>
<organism evidence="2 3">
    <name type="scientific">Sclerotinia nivalis</name>
    <dbReference type="NCBI Taxonomy" id="352851"/>
    <lineage>
        <taxon>Eukaryota</taxon>
        <taxon>Fungi</taxon>
        <taxon>Dikarya</taxon>
        <taxon>Ascomycota</taxon>
        <taxon>Pezizomycotina</taxon>
        <taxon>Leotiomycetes</taxon>
        <taxon>Helotiales</taxon>
        <taxon>Sclerotiniaceae</taxon>
        <taxon>Sclerotinia</taxon>
    </lineage>
</organism>